<gene>
    <name evidence="5" type="ORF">CHIRRI_LOCUS10482</name>
</gene>
<dbReference type="OrthoDB" id="414826at2759"/>
<organism evidence="5 6">
    <name type="scientific">Chironomus riparius</name>
    <dbReference type="NCBI Taxonomy" id="315576"/>
    <lineage>
        <taxon>Eukaryota</taxon>
        <taxon>Metazoa</taxon>
        <taxon>Ecdysozoa</taxon>
        <taxon>Arthropoda</taxon>
        <taxon>Hexapoda</taxon>
        <taxon>Insecta</taxon>
        <taxon>Pterygota</taxon>
        <taxon>Neoptera</taxon>
        <taxon>Endopterygota</taxon>
        <taxon>Diptera</taxon>
        <taxon>Nematocera</taxon>
        <taxon>Chironomoidea</taxon>
        <taxon>Chironomidae</taxon>
        <taxon>Chironominae</taxon>
        <taxon>Chironomus</taxon>
    </lineage>
</organism>
<sequence length="462" mass="50379">MKTLIVSILLFITIISHVSGQVDYCKLCKWHIACNHTGAFAVICPPDAIVVPLTLAEKEAFLTNHNTLRNKLAGGLIPGFVSAANISAVAWDDTLAYFAELNVKKCKMEHDACRRTPQYMSAGQNLWIQSSSVAYMPILTAAAGAGNCWFNEYKLTNQTLIQSCCKPASAGHFTQFSKYSVVAIGCAVARYMDPNNRNAKTTLVACNYSYGNLVGQPIYIPGPPASSCKNGKHPIYTNLCNFISSATDYCKLCTNHIACNNSGTFGSACPANAVIVNLSENEKDLFVDVHNELRNALAGGMIPGFSSAANMSAVVWDPQLAYFAELNVMQCKMRHDGCRKTETFWSAGQNLWSRSGTYSQYPPMNNTIQSSVLSWFNEYKTANQTQMNTCCQGNSGHFTQLIQYRVVAIGCAISRYGFNWKCDLIACNYSFGNLLGAPVYISGPAASSCINGAHSTYTNLCK</sequence>
<dbReference type="Gene3D" id="3.40.33.10">
    <property type="entry name" value="CAP"/>
    <property type="match status" value="2"/>
</dbReference>
<comment type="subcellular location">
    <subcellularLocation>
        <location evidence="1">Secreted</location>
    </subcellularLocation>
</comment>
<dbReference type="SUPFAM" id="SSF55797">
    <property type="entry name" value="PR-1-like"/>
    <property type="match status" value="2"/>
</dbReference>
<dbReference type="CDD" id="cd05380">
    <property type="entry name" value="CAP_euk"/>
    <property type="match status" value="2"/>
</dbReference>
<dbReference type="EMBL" id="OU895879">
    <property type="protein sequence ID" value="CAG9807636.1"/>
    <property type="molecule type" value="Genomic_DNA"/>
</dbReference>
<evidence type="ECO:0000259" key="4">
    <source>
        <dbReference type="SMART" id="SM00198"/>
    </source>
</evidence>
<feature type="domain" description="SCP" evidence="4">
    <location>
        <begin position="56"/>
        <end position="215"/>
    </location>
</feature>
<feature type="chain" id="PRO_5040375306" description="SCP domain-containing protein" evidence="3">
    <location>
        <begin position="21"/>
        <end position="462"/>
    </location>
</feature>
<dbReference type="GO" id="GO:0005576">
    <property type="term" value="C:extracellular region"/>
    <property type="evidence" value="ECO:0007669"/>
    <property type="project" value="UniProtKB-SubCell"/>
</dbReference>
<protein>
    <recommendedName>
        <fullName evidence="4">SCP domain-containing protein</fullName>
    </recommendedName>
</protein>
<accession>A0A9N9RYE1</accession>
<feature type="domain" description="SCP" evidence="4">
    <location>
        <begin position="281"/>
        <end position="436"/>
    </location>
</feature>
<proteinExistence type="predicted"/>
<reference evidence="5" key="1">
    <citation type="submission" date="2022-01" db="EMBL/GenBank/DDBJ databases">
        <authorList>
            <person name="King R."/>
        </authorList>
    </citation>
    <scope>NUCLEOTIDE SEQUENCE</scope>
</reference>
<dbReference type="AlphaFoldDB" id="A0A9N9RYE1"/>
<evidence type="ECO:0000313" key="6">
    <source>
        <dbReference type="Proteomes" id="UP001153620"/>
    </source>
</evidence>
<dbReference type="Proteomes" id="UP001153620">
    <property type="component" value="Chromosome 3"/>
</dbReference>
<evidence type="ECO:0000313" key="5">
    <source>
        <dbReference type="EMBL" id="CAG9807636.1"/>
    </source>
</evidence>
<evidence type="ECO:0000256" key="1">
    <source>
        <dbReference type="ARBA" id="ARBA00004613"/>
    </source>
</evidence>
<reference evidence="5" key="2">
    <citation type="submission" date="2022-10" db="EMBL/GenBank/DDBJ databases">
        <authorList>
            <consortium name="ENA_rothamsted_submissions"/>
            <consortium name="culmorum"/>
            <person name="King R."/>
        </authorList>
    </citation>
    <scope>NUCLEOTIDE SEQUENCE</scope>
</reference>
<feature type="signal peptide" evidence="3">
    <location>
        <begin position="1"/>
        <end position="20"/>
    </location>
</feature>
<name>A0A9N9RYE1_9DIPT</name>
<dbReference type="Pfam" id="PF00188">
    <property type="entry name" value="CAP"/>
    <property type="match status" value="2"/>
</dbReference>
<dbReference type="SMART" id="SM00198">
    <property type="entry name" value="SCP"/>
    <property type="match status" value="2"/>
</dbReference>
<evidence type="ECO:0000256" key="2">
    <source>
        <dbReference type="ARBA" id="ARBA00022525"/>
    </source>
</evidence>
<dbReference type="InterPro" id="IPR001283">
    <property type="entry name" value="CRISP-related"/>
</dbReference>
<keyword evidence="6" id="KW-1185">Reference proteome</keyword>
<evidence type="ECO:0000256" key="3">
    <source>
        <dbReference type="SAM" id="SignalP"/>
    </source>
</evidence>
<dbReference type="InterPro" id="IPR035940">
    <property type="entry name" value="CAP_sf"/>
</dbReference>
<keyword evidence="2" id="KW-0964">Secreted</keyword>
<dbReference type="InterPro" id="IPR014044">
    <property type="entry name" value="CAP_dom"/>
</dbReference>
<keyword evidence="3" id="KW-0732">Signal</keyword>
<dbReference type="PANTHER" id="PTHR10334">
    <property type="entry name" value="CYSTEINE-RICH SECRETORY PROTEIN-RELATED"/>
    <property type="match status" value="1"/>
</dbReference>